<dbReference type="PANTHER" id="PTHR23163:SF0">
    <property type="entry name" value="E3 UBIQUITIN-PROTEIN LIGASE BRE1"/>
    <property type="match status" value="1"/>
</dbReference>
<keyword evidence="3 6" id="KW-0863">Zinc-finger</keyword>
<dbReference type="AlphaFoldDB" id="A0AA38C140"/>
<keyword evidence="5 6" id="KW-0539">Nucleus</keyword>
<keyword evidence="6" id="KW-0156">Chromatin regulator</keyword>
<dbReference type="PANTHER" id="PTHR23163">
    <property type="entry name" value="RING FINGER PROTEIN-RELATED"/>
    <property type="match status" value="1"/>
</dbReference>
<keyword evidence="6 7" id="KW-0175">Coiled coil</keyword>
<keyword evidence="2 6" id="KW-0479">Metal-binding</keyword>
<dbReference type="InterPro" id="IPR013956">
    <property type="entry name" value="E3_ubiquit_lig_Bre1"/>
</dbReference>
<sequence length="559" mass="64981">MIEGKDCVHQASSHRRHNRVPTEVGSVRGSPPRDRRYTEERRPTRTADQPMQPRFLQREEPPLVEEPLEDIAFQDTVMAAHDEWRALPQERHDLLQSYREFSEKLIARFDRKDVELYYRDLAQLRQSGHIDAYINEFQRIAVMVPEMPERQVVMLFIEGLHDRLRGLVKALKPTTLHEAIRTTLDLDTTPVQPQRKNVKEEKSTTRAAHFFEGHRCLGKGKIHLIKVEDEESEDEHEQPTPGIANEGGLTLPCKKKVNQVSILFGEYTLCDDFYDMDLKDNNVVLGMQWLHSLGRVTQDVEGYGAKFPTQRETSHIESTQSVLLQIIKNSFHSFLSNPTSRTVGVPSCRDILELTEALKAKNEEGEAYIAEIETIGQAYEDMQTQNQRLLQQITERDDYNIKLVSESVKAKQVQNSLLLEKTEMEKQLHQTNASAEMYKSKIVRLEEQARTYLDQLGKMSEEGRQYALTLESTKRNLVDVEKESQSLKSCLESLRKEAEQCRHKISEIQEELIKERRVEIIFWRPFKHYCYVLYGFTISNMQIVWHASGLGRRELKKNC</sequence>
<keyword evidence="11" id="KW-1185">Reference proteome</keyword>
<evidence type="ECO:0000256" key="6">
    <source>
        <dbReference type="RuleBase" id="RU365038"/>
    </source>
</evidence>
<dbReference type="EC" id="2.3.2.27" evidence="6"/>
<dbReference type="InterPro" id="IPR045358">
    <property type="entry name" value="Ty3_capsid"/>
</dbReference>
<comment type="catalytic activity">
    <reaction evidence="6">
        <text>S-ubiquitinyl-[E2 ubiquitin-conjugating enzyme]-L-cysteine + [acceptor protein]-L-lysine = [E2 ubiquitin-conjugating enzyme]-L-cysteine + N(6)-ubiquitinyl-[acceptor protein]-L-lysine.</text>
        <dbReference type="EC" id="2.3.2.27"/>
    </reaction>
</comment>
<dbReference type="GO" id="GO:0005634">
    <property type="term" value="C:nucleus"/>
    <property type="evidence" value="ECO:0007669"/>
    <property type="project" value="UniProtKB-SubCell"/>
</dbReference>
<feature type="domain" description="Ty3 transposon capsid-like protein" evidence="9">
    <location>
        <begin position="96"/>
        <end position="205"/>
    </location>
</feature>
<evidence type="ECO:0000256" key="7">
    <source>
        <dbReference type="SAM" id="Coils"/>
    </source>
</evidence>
<evidence type="ECO:0000256" key="3">
    <source>
        <dbReference type="ARBA" id="ARBA00022771"/>
    </source>
</evidence>
<comment type="subcellular location">
    <subcellularLocation>
        <location evidence="1 6">Nucleus</location>
    </subcellularLocation>
</comment>
<evidence type="ECO:0000256" key="1">
    <source>
        <dbReference type="ARBA" id="ARBA00004123"/>
    </source>
</evidence>
<evidence type="ECO:0000256" key="4">
    <source>
        <dbReference type="ARBA" id="ARBA00022833"/>
    </source>
</evidence>
<organism evidence="10 11">
    <name type="scientific">Taxus chinensis</name>
    <name type="common">Chinese yew</name>
    <name type="synonym">Taxus wallichiana var. chinensis</name>
    <dbReference type="NCBI Taxonomy" id="29808"/>
    <lineage>
        <taxon>Eukaryota</taxon>
        <taxon>Viridiplantae</taxon>
        <taxon>Streptophyta</taxon>
        <taxon>Embryophyta</taxon>
        <taxon>Tracheophyta</taxon>
        <taxon>Spermatophyta</taxon>
        <taxon>Pinopsida</taxon>
        <taxon>Pinidae</taxon>
        <taxon>Conifers II</taxon>
        <taxon>Cupressales</taxon>
        <taxon>Taxaceae</taxon>
        <taxon>Taxus</taxon>
    </lineage>
</organism>
<proteinExistence type="inferred from homology"/>
<name>A0AA38C140_TAXCH</name>
<reference evidence="10 11" key="1">
    <citation type="journal article" date="2021" name="Nat. Plants">
        <title>The Taxus genome provides insights into paclitaxel biosynthesis.</title>
        <authorList>
            <person name="Xiong X."/>
            <person name="Gou J."/>
            <person name="Liao Q."/>
            <person name="Li Y."/>
            <person name="Zhou Q."/>
            <person name="Bi G."/>
            <person name="Li C."/>
            <person name="Du R."/>
            <person name="Wang X."/>
            <person name="Sun T."/>
            <person name="Guo L."/>
            <person name="Liang H."/>
            <person name="Lu P."/>
            <person name="Wu Y."/>
            <person name="Zhang Z."/>
            <person name="Ro D.K."/>
            <person name="Shang Y."/>
            <person name="Huang S."/>
            <person name="Yan J."/>
        </authorList>
    </citation>
    <scope>NUCLEOTIDE SEQUENCE [LARGE SCALE GENOMIC DNA]</scope>
    <source>
        <strain evidence="10">Ta-2019</strain>
    </source>
</reference>
<dbReference type="Pfam" id="PF19259">
    <property type="entry name" value="Ty3_capsid"/>
    <property type="match status" value="1"/>
</dbReference>
<feature type="compositionally biased region" description="Basic and acidic residues" evidence="8">
    <location>
        <begin position="31"/>
        <end position="45"/>
    </location>
</feature>
<keyword evidence="6" id="KW-0808">Transferase</keyword>
<feature type="coiled-coil region" evidence="7">
    <location>
        <begin position="428"/>
        <end position="511"/>
    </location>
</feature>
<evidence type="ECO:0000256" key="8">
    <source>
        <dbReference type="SAM" id="MobiDB-lite"/>
    </source>
</evidence>
<dbReference type="GO" id="GO:0008270">
    <property type="term" value="F:zinc ion binding"/>
    <property type="evidence" value="ECO:0007669"/>
    <property type="project" value="UniProtKB-KW"/>
</dbReference>
<dbReference type="EMBL" id="JAHRHJ020003144">
    <property type="protein sequence ID" value="KAH9292410.1"/>
    <property type="molecule type" value="Genomic_DNA"/>
</dbReference>
<dbReference type="GO" id="GO:0033503">
    <property type="term" value="C:HULC complex"/>
    <property type="evidence" value="ECO:0007669"/>
    <property type="project" value="TreeGrafter"/>
</dbReference>
<comment type="similarity">
    <text evidence="6">Belongs to the BRE1 family.</text>
</comment>
<dbReference type="GO" id="GO:0016567">
    <property type="term" value="P:protein ubiquitination"/>
    <property type="evidence" value="ECO:0007669"/>
    <property type="project" value="UniProtKB-UniRule"/>
</dbReference>
<protein>
    <recommendedName>
        <fullName evidence="6">E3 ubiquitin protein ligase</fullName>
        <ecNumber evidence="6">2.3.2.27</ecNumber>
    </recommendedName>
</protein>
<dbReference type="GO" id="GO:0061630">
    <property type="term" value="F:ubiquitin protein ligase activity"/>
    <property type="evidence" value="ECO:0007669"/>
    <property type="project" value="UniProtKB-EC"/>
</dbReference>
<evidence type="ECO:0000259" key="9">
    <source>
        <dbReference type="Pfam" id="PF19259"/>
    </source>
</evidence>
<evidence type="ECO:0000313" key="10">
    <source>
        <dbReference type="EMBL" id="KAH9292410.1"/>
    </source>
</evidence>
<comment type="pathway">
    <text evidence="6">Protein modification; protein ubiquitination.</text>
</comment>
<comment type="caution">
    <text evidence="10">The sequence shown here is derived from an EMBL/GenBank/DDBJ whole genome shotgun (WGS) entry which is preliminary data.</text>
</comment>
<keyword evidence="6" id="KW-0833">Ubl conjugation pathway</keyword>
<evidence type="ECO:0000256" key="5">
    <source>
        <dbReference type="ARBA" id="ARBA00023242"/>
    </source>
</evidence>
<accession>A0AA38C140</accession>
<dbReference type="GO" id="GO:0006325">
    <property type="term" value="P:chromatin organization"/>
    <property type="evidence" value="ECO:0007669"/>
    <property type="project" value="UniProtKB-KW"/>
</dbReference>
<evidence type="ECO:0000256" key="2">
    <source>
        <dbReference type="ARBA" id="ARBA00022723"/>
    </source>
</evidence>
<dbReference type="Proteomes" id="UP000824469">
    <property type="component" value="Unassembled WGS sequence"/>
</dbReference>
<feature type="region of interest" description="Disordered" evidence="8">
    <location>
        <begin position="1"/>
        <end position="52"/>
    </location>
</feature>
<evidence type="ECO:0000313" key="11">
    <source>
        <dbReference type="Proteomes" id="UP000824469"/>
    </source>
</evidence>
<keyword evidence="4 6" id="KW-0862">Zinc</keyword>
<gene>
    <name evidence="10" type="ORF">KI387_042400</name>
</gene>